<keyword evidence="4" id="KW-1185">Reference proteome</keyword>
<accession>A0ABR5AWT8</accession>
<dbReference type="EMBL" id="JXLP01000003">
    <property type="protein sequence ID" value="KIL79211.1"/>
    <property type="molecule type" value="Genomic_DNA"/>
</dbReference>
<dbReference type="Proteomes" id="UP000031982">
    <property type="component" value="Unassembled WGS sequence"/>
</dbReference>
<dbReference type="GeneID" id="92776505"/>
<comment type="caution">
    <text evidence="3">The sequence shown here is derived from an EMBL/GenBank/DDBJ whole genome shotgun (WGS) entry which is preliminary data.</text>
</comment>
<evidence type="ECO:0000313" key="3">
    <source>
        <dbReference type="EMBL" id="KIL79211.1"/>
    </source>
</evidence>
<feature type="region of interest" description="Disordered" evidence="1">
    <location>
        <begin position="32"/>
        <end position="59"/>
    </location>
</feature>
<proteinExistence type="predicted"/>
<keyword evidence="2" id="KW-1133">Transmembrane helix</keyword>
<keyword evidence="2" id="KW-0812">Transmembrane</keyword>
<keyword evidence="2" id="KW-0472">Membrane</keyword>
<sequence length="59" mass="6098">MKKNIQLLPIVASIGIGAVAYSMMTGRSGQLPSMIPQLTGMGGGGMNNQPARSGHPSMR</sequence>
<dbReference type="RefSeq" id="WP_041094896.1">
    <property type="nucleotide sequence ID" value="NZ_BSSZ01000001.1"/>
</dbReference>
<name>A0ABR5AWT8_BACBA</name>
<protein>
    <submittedName>
        <fullName evidence="3">Uncharacterized protein</fullName>
    </submittedName>
</protein>
<gene>
    <name evidence="3" type="ORF">SD77_3077</name>
</gene>
<evidence type="ECO:0000256" key="2">
    <source>
        <dbReference type="SAM" id="Phobius"/>
    </source>
</evidence>
<reference evidence="3 4" key="1">
    <citation type="submission" date="2015-01" db="EMBL/GenBank/DDBJ databases">
        <title>Genome Assembly of Bacillus badius MTCC 1458.</title>
        <authorList>
            <person name="Verma A."/>
            <person name="Khatri I."/>
            <person name="Mual P."/>
            <person name="Subramanian S."/>
            <person name="Krishnamurthi S."/>
        </authorList>
    </citation>
    <scope>NUCLEOTIDE SEQUENCE [LARGE SCALE GENOMIC DNA]</scope>
    <source>
        <strain evidence="3 4">MTCC 1458</strain>
    </source>
</reference>
<evidence type="ECO:0000313" key="4">
    <source>
        <dbReference type="Proteomes" id="UP000031982"/>
    </source>
</evidence>
<organism evidence="3 4">
    <name type="scientific">Bacillus badius</name>
    <dbReference type="NCBI Taxonomy" id="1455"/>
    <lineage>
        <taxon>Bacteria</taxon>
        <taxon>Bacillati</taxon>
        <taxon>Bacillota</taxon>
        <taxon>Bacilli</taxon>
        <taxon>Bacillales</taxon>
        <taxon>Bacillaceae</taxon>
        <taxon>Pseudobacillus</taxon>
    </lineage>
</organism>
<feature type="transmembrane region" description="Helical" evidence="2">
    <location>
        <begin position="7"/>
        <end position="24"/>
    </location>
</feature>
<evidence type="ECO:0000256" key="1">
    <source>
        <dbReference type="SAM" id="MobiDB-lite"/>
    </source>
</evidence>